<reference evidence="1 2" key="1">
    <citation type="journal article" date="2016" name="Nat. Commun.">
        <title>Thousands of microbial genomes shed light on interconnected biogeochemical processes in an aquifer system.</title>
        <authorList>
            <person name="Anantharaman K."/>
            <person name="Brown C.T."/>
            <person name="Hug L.A."/>
            <person name="Sharon I."/>
            <person name="Castelle C.J."/>
            <person name="Probst A.J."/>
            <person name="Thomas B.C."/>
            <person name="Singh A."/>
            <person name="Wilkins M.J."/>
            <person name="Karaoz U."/>
            <person name="Brodie E.L."/>
            <person name="Williams K.H."/>
            <person name="Hubbard S.S."/>
            <person name="Banfield J.F."/>
        </authorList>
    </citation>
    <scope>NUCLEOTIDE SEQUENCE [LARGE SCALE GENOMIC DNA]</scope>
</reference>
<name>A0A1F4VDM1_UNCKA</name>
<sequence length="97" mass="10871">MDYIPALFSYEFIAVAVGLTSFLMLAFSSVRLGGKIAFGVRFISFGLLLYVLAFLYNLLTLKLKLFESLSFDIFHFFAIAGFVMFAFGAKNVLELSK</sequence>
<evidence type="ECO:0000313" key="1">
    <source>
        <dbReference type="EMBL" id="OGC55058.1"/>
    </source>
</evidence>
<evidence type="ECO:0000313" key="2">
    <source>
        <dbReference type="Proteomes" id="UP000176504"/>
    </source>
</evidence>
<dbReference type="EMBL" id="MEVI01000003">
    <property type="protein sequence ID" value="OGC55058.1"/>
    <property type="molecule type" value="Genomic_DNA"/>
</dbReference>
<comment type="caution">
    <text evidence="1">The sequence shown here is derived from an EMBL/GenBank/DDBJ whole genome shotgun (WGS) entry which is preliminary data.</text>
</comment>
<dbReference type="Proteomes" id="UP000176504">
    <property type="component" value="Unassembled WGS sequence"/>
</dbReference>
<organism evidence="1 2">
    <name type="scientific">candidate division WWE3 bacterium RIFCSPLOWO2_01_FULL_41_18</name>
    <dbReference type="NCBI Taxonomy" id="1802625"/>
    <lineage>
        <taxon>Bacteria</taxon>
        <taxon>Katanobacteria</taxon>
    </lineage>
</organism>
<dbReference type="AlphaFoldDB" id="A0A1F4VDM1"/>
<protein>
    <submittedName>
        <fullName evidence="1">Uncharacterized protein</fullName>
    </submittedName>
</protein>
<accession>A0A1F4VDM1</accession>
<gene>
    <name evidence="1" type="ORF">A3A78_03710</name>
</gene>
<proteinExistence type="predicted"/>